<keyword evidence="3" id="KW-0812">Transmembrane</keyword>
<dbReference type="InterPro" id="IPR016186">
    <property type="entry name" value="C-type_lectin-like/link_sf"/>
</dbReference>
<protein>
    <submittedName>
        <fullName evidence="6">C-type lectin domain family 4 member F-like isoform X1</fullName>
    </submittedName>
</protein>
<dbReference type="PROSITE" id="PS50041">
    <property type="entry name" value="C_TYPE_LECTIN_2"/>
    <property type="match status" value="1"/>
</dbReference>
<evidence type="ECO:0000259" key="4">
    <source>
        <dbReference type="PROSITE" id="PS50041"/>
    </source>
</evidence>
<evidence type="ECO:0000256" key="1">
    <source>
        <dbReference type="ARBA" id="ARBA00004401"/>
    </source>
</evidence>
<dbReference type="SMART" id="SM00034">
    <property type="entry name" value="CLECT"/>
    <property type="match status" value="1"/>
</dbReference>
<dbReference type="KEGG" id="caua:113120257"/>
<dbReference type="PANTHER" id="PTHR45710">
    <property type="entry name" value="C-TYPE LECTIN DOMAIN-CONTAINING PROTEIN 180"/>
    <property type="match status" value="1"/>
</dbReference>
<dbReference type="RefSeq" id="XP_026145957.1">
    <property type="nucleotide sequence ID" value="XM_026290172.1"/>
</dbReference>
<keyword evidence="3" id="KW-1133">Transmembrane helix</keyword>
<evidence type="ECO:0000256" key="3">
    <source>
        <dbReference type="SAM" id="Phobius"/>
    </source>
</evidence>
<comment type="subcellular location">
    <subcellularLocation>
        <location evidence="1">Cell membrane</location>
        <topology evidence="1">Single-pass type II membrane protein</topology>
    </subcellularLocation>
</comment>
<dbReference type="SUPFAM" id="SSF56436">
    <property type="entry name" value="C-type lectin-like"/>
    <property type="match status" value="1"/>
</dbReference>
<proteinExistence type="predicted"/>
<reference evidence="6" key="1">
    <citation type="submission" date="2025-08" db="UniProtKB">
        <authorList>
            <consortium name="RefSeq"/>
        </authorList>
    </citation>
    <scope>IDENTIFICATION</scope>
    <source>
        <strain evidence="6">Wakin</strain>
        <tissue evidence="6">Muscle</tissue>
    </source>
</reference>
<keyword evidence="3" id="KW-0472">Membrane</keyword>
<evidence type="ECO:0000256" key="2">
    <source>
        <dbReference type="ARBA" id="ARBA00023157"/>
    </source>
</evidence>
<dbReference type="InterPro" id="IPR016187">
    <property type="entry name" value="CTDL_fold"/>
</dbReference>
<dbReference type="Pfam" id="PF00059">
    <property type="entry name" value="Lectin_C"/>
    <property type="match status" value="1"/>
</dbReference>
<dbReference type="AlphaFoldDB" id="A0A6P6RKK5"/>
<dbReference type="InterPro" id="IPR001304">
    <property type="entry name" value="C-type_lectin-like"/>
</dbReference>
<dbReference type="InterPro" id="IPR050828">
    <property type="entry name" value="C-type_lectin/matrix_domain"/>
</dbReference>
<keyword evidence="5" id="KW-1185">Reference proteome</keyword>
<keyword evidence="2" id="KW-1015">Disulfide bond</keyword>
<name>A0A6P6RKK5_CARAU</name>
<dbReference type="PROSITE" id="PS00615">
    <property type="entry name" value="C_TYPE_LECTIN_1"/>
    <property type="match status" value="1"/>
</dbReference>
<sequence length="246" mass="28156">MADTYANGDFVRLKYNKQPTSVDEADQCIYGNSDDLDLDPKTKDIAGASQYASEHTFSSRKEKDQSCKAVLLAVLSVSLLVALCVLGILYSQLLRSSDLLKEQNRNAAADFEIQQQIPTDSTFERRKYYYFSSEKLNWMESRDYCTRTGGQLVTITGKGDQYNLASKLKEPHWIGLHDLYTEGHWMWVDNTTLTGETFWHKRTAGLSEPDNWTQEDSEGEDCAFLETKSEWFDAQCSKLKKFICEK</sequence>
<gene>
    <name evidence="6" type="primary">LOC113120257</name>
</gene>
<dbReference type="InterPro" id="IPR018378">
    <property type="entry name" value="C-type_lectin_CS"/>
</dbReference>
<dbReference type="GeneID" id="113120257"/>
<evidence type="ECO:0000313" key="6">
    <source>
        <dbReference type="RefSeq" id="XP_026145957.1"/>
    </source>
</evidence>
<organism evidence="5 6">
    <name type="scientific">Carassius auratus</name>
    <name type="common">Goldfish</name>
    <dbReference type="NCBI Taxonomy" id="7957"/>
    <lineage>
        <taxon>Eukaryota</taxon>
        <taxon>Metazoa</taxon>
        <taxon>Chordata</taxon>
        <taxon>Craniata</taxon>
        <taxon>Vertebrata</taxon>
        <taxon>Euteleostomi</taxon>
        <taxon>Actinopterygii</taxon>
        <taxon>Neopterygii</taxon>
        <taxon>Teleostei</taxon>
        <taxon>Ostariophysi</taxon>
        <taxon>Cypriniformes</taxon>
        <taxon>Cyprinidae</taxon>
        <taxon>Cyprininae</taxon>
        <taxon>Carassius</taxon>
    </lineage>
</organism>
<dbReference type="Gene3D" id="3.10.100.10">
    <property type="entry name" value="Mannose-Binding Protein A, subunit A"/>
    <property type="match status" value="1"/>
</dbReference>
<dbReference type="Proteomes" id="UP000515129">
    <property type="component" value="Chromosome 19"/>
</dbReference>
<feature type="domain" description="C-type lectin" evidence="4">
    <location>
        <begin position="123"/>
        <end position="245"/>
    </location>
</feature>
<dbReference type="GO" id="GO:0005886">
    <property type="term" value="C:plasma membrane"/>
    <property type="evidence" value="ECO:0007669"/>
    <property type="project" value="UniProtKB-SubCell"/>
</dbReference>
<dbReference type="PANTHER" id="PTHR45710:SF8">
    <property type="entry name" value="RERATING FAMILY MEMBER 4"/>
    <property type="match status" value="1"/>
</dbReference>
<dbReference type="OrthoDB" id="538816at2759"/>
<accession>A0A6P6RKK5</accession>
<evidence type="ECO:0000313" key="5">
    <source>
        <dbReference type="Proteomes" id="UP000515129"/>
    </source>
</evidence>
<feature type="transmembrane region" description="Helical" evidence="3">
    <location>
        <begin position="69"/>
        <end position="90"/>
    </location>
</feature>